<dbReference type="GO" id="GO:0003824">
    <property type="term" value="F:catalytic activity"/>
    <property type="evidence" value="ECO:0007669"/>
    <property type="project" value="InterPro"/>
</dbReference>
<reference evidence="1 2" key="1">
    <citation type="submission" date="2013-02" db="EMBL/GenBank/DDBJ databases">
        <title>A novel strain isolated from Lonar lake, Maharashtra, India.</title>
        <authorList>
            <person name="Singh A."/>
        </authorList>
    </citation>
    <scope>NUCLEOTIDE SEQUENCE [LARGE SCALE GENOMIC DNA]</scope>
    <source>
        <strain evidence="1 2">AK24</strain>
    </source>
</reference>
<dbReference type="EMBL" id="AQHR01000011">
    <property type="protein sequence ID" value="EON79184.1"/>
    <property type="molecule type" value="Genomic_DNA"/>
</dbReference>
<comment type="caution">
    <text evidence="1">The sequence shown here is derived from an EMBL/GenBank/DDBJ whole genome shotgun (WGS) entry which is preliminary data.</text>
</comment>
<dbReference type="AlphaFoldDB" id="R7ZYQ1"/>
<protein>
    <submittedName>
        <fullName evidence="1">Sugar transporter</fullName>
    </submittedName>
</protein>
<dbReference type="InterPro" id="IPR009645">
    <property type="entry name" value="GguC"/>
</dbReference>
<name>R7ZYQ1_9BACT</name>
<dbReference type="PATRIC" id="fig|1288963.3.peg.293"/>
<dbReference type="STRING" id="1232681.ADIS_0293"/>
<gene>
    <name evidence="1" type="ORF">ADIS_0293</name>
</gene>
<sequence>MKLVQFKKPNGKLQTGMVQGDRIQLLRGEPSLYELVMAHFKSDRTLEQEVHELIEEKWEDYGTLIANNWLEAPISHPDPYRTWVTGTGLTHLGSATSRDTMHQKLKQSDPDELTDSMKMFQMGLKGGKMVDDTPGVQPEWFYKGNGLMVVAPGRPLISPSFALDGGEEPEIAGIYVNRPDGTPFRVGFAIGNEFSDHKMEKINYLYLAHSKLRQSSFGPEILLGELPKHLVGTSRVKEGSNVIWEKEFLTGEANMSHSIRNLEYHHFKYDLFRQAGDVHVHYFGTSVVSFADGIEVRNGQLFEIDIPELGRPLVNPFQQV</sequence>
<dbReference type="NCBIfam" id="NF040903">
    <property type="entry name" value="GguC"/>
    <property type="match status" value="1"/>
</dbReference>
<dbReference type="RefSeq" id="WP_010852445.1">
    <property type="nucleotide sequence ID" value="NZ_AQHR01000011.1"/>
</dbReference>
<keyword evidence="1" id="KW-0762">Sugar transport</keyword>
<dbReference type="InterPro" id="IPR036663">
    <property type="entry name" value="Fumarylacetoacetase_C_sf"/>
</dbReference>
<dbReference type="SUPFAM" id="SSF56529">
    <property type="entry name" value="FAH"/>
    <property type="match status" value="1"/>
</dbReference>
<evidence type="ECO:0000313" key="2">
    <source>
        <dbReference type="Proteomes" id="UP000013909"/>
    </source>
</evidence>
<dbReference type="PIRSF" id="PIRSF033905">
    <property type="entry name" value="UCP033905"/>
    <property type="match status" value="1"/>
</dbReference>
<dbReference type="OrthoDB" id="108649at2"/>
<proteinExistence type="predicted"/>
<dbReference type="Proteomes" id="UP000013909">
    <property type="component" value="Unassembled WGS sequence"/>
</dbReference>
<keyword evidence="2" id="KW-1185">Reference proteome</keyword>
<organism evidence="1 2">
    <name type="scientific">Lunatimonas lonarensis</name>
    <dbReference type="NCBI Taxonomy" id="1232681"/>
    <lineage>
        <taxon>Bacteria</taxon>
        <taxon>Pseudomonadati</taxon>
        <taxon>Bacteroidota</taxon>
        <taxon>Cytophagia</taxon>
        <taxon>Cytophagales</taxon>
        <taxon>Cyclobacteriaceae</taxon>
    </lineage>
</organism>
<evidence type="ECO:0000313" key="1">
    <source>
        <dbReference type="EMBL" id="EON79184.1"/>
    </source>
</evidence>
<keyword evidence="1" id="KW-0813">Transport</keyword>
<accession>R7ZYQ1</accession>
<dbReference type="Gene3D" id="3.90.850.10">
    <property type="entry name" value="Fumarylacetoacetase-like, C-terminal domain"/>
    <property type="match status" value="1"/>
</dbReference>